<keyword evidence="4" id="KW-1185">Reference proteome</keyword>
<keyword evidence="1" id="KW-1133">Transmembrane helix</keyword>
<proteinExistence type="predicted"/>
<evidence type="ECO:0000313" key="4">
    <source>
        <dbReference type="Proteomes" id="UP000235786"/>
    </source>
</evidence>
<name>A0A2J6RPA2_HYAVF</name>
<evidence type="ECO:0000313" key="3">
    <source>
        <dbReference type="EMBL" id="PMD40347.1"/>
    </source>
</evidence>
<dbReference type="Proteomes" id="UP000235786">
    <property type="component" value="Unassembled WGS sequence"/>
</dbReference>
<dbReference type="OrthoDB" id="3533814at2759"/>
<dbReference type="AlphaFoldDB" id="A0A2J6RPA2"/>
<dbReference type="EMBL" id="KZ613945">
    <property type="protein sequence ID" value="PMD40347.1"/>
    <property type="molecule type" value="Genomic_DNA"/>
</dbReference>
<sequence>MHPEESIGPRSPMPPPAAVLRSEAFAPDLGNAERGLSEPDAREIADKRHAWSLWSAVEDLYSARRGRAIMDSNTGTYSIFGTGFGTGTEQDGVYSGDLYRLGRERIYAGRENHEKFPRGWPKLAAFINSADDLTMFRRFGRAHCRILLHLEAEITILERKLDLLDTHDAESPDFRYRLMSSKWREGWDPAQKNLLNELKTKLFEYDKLLTKDNKLRALDRPPAHNFLAVFNWVWSTKPLDRGHYDSFKHRADMVYTSDHSRRKDRVDHFIQYCSRIWAGSRFMHYIRNRKKRNEDILSNNEDENTSKDIFSALRIPRLAKFVFAILIPVTMLLAPVLLLSLISMQRKLATTVVIVFVLAFAVLMSALAGAKVEVIFLSTCAYCAVLVTFLGNIQDNGAGVGII</sequence>
<dbReference type="PANTHER" id="PTHR34502:SF3">
    <property type="entry name" value="DUF6594 DOMAIN-CONTAINING PROTEIN"/>
    <property type="match status" value="1"/>
</dbReference>
<dbReference type="Pfam" id="PF20237">
    <property type="entry name" value="DUF6594"/>
    <property type="match status" value="1"/>
</dbReference>
<feature type="transmembrane region" description="Helical" evidence="1">
    <location>
        <begin position="348"/>
        <end position="368"/>
    </location>
</feature>
<organism evidence="3 4">
    <name type="scientific">Hyaloscypha variabilis (strain UAMH 11265 / GT02V1 / F)</name>
    <name type="common">Meliniomyces variabilis</name>
    <dbReference type="NCBI Taxonomy" id="1149755"/>
    <lineage>
        <taxon>Eukaryota</taxon>
        <taxon>Fungi</taxon>
        <taxon>Dikarya</taxon>
        <taxon>Ascomycota</taxon>
        <taxon>Pezizomycotina</taxon>
        <taxon>Leotiomycetes</taxon>
        <taxon>Helotiales</taxon>
        <taxon>Hyaloscyphaceae</taxon>
        <taxon>Hyaloscypha</taxon>
        <taxon>Hyaloscypha variabilis</taxon>
    </lineage>
</organism>
<protein>
    <recommendedName>
        <fullName evidence="2">DUF6594 domain-containing protein</fullName>
    </recommendedName>
</protein>
<gene>
    <name evidence="3" type="ORF">L207DRAFT_565827</name>
</gene>
<evidence type="ECO:0000256" key="1">
    <source>
        <dbReference type="SAM" id="Phobius"/>
    </source>
</evidence>
<accession>A0A2J6RPA2</accession>
<reference evidence="3 4" key="1">
    <citation type="submission" date="2016-04" db="EMBL/GenBank/DDBJ databases">
        <title>A degradative enzymes factory behind the ericoid mycorrhizal symbiosis.</title>
        <authorList>
            <consortium name="DOE Joint Genome Institute"/>
            <person name="Martino E."/>
            <person name="Morin E."/>
            <person name="Grelet G."/>
            <person name="Kuo A."/>
            <person name="Kohler A."/>
            <person name="Daghino S."/>
            <person name="Barry K."/>
            <person name="Choi C."/>
            <person name="Cichocki N."/>
            <person name="Clum A."/>
            <person name="Copeland A."/>
            <person name="Hainaut M."/>
            <person name="Haridas S."/>
            <person name="Labutti K."/>
            <person name="Lindquist E."/>
            <person name="Lipzen A."/>
            <person name="Khouja H.-R."/>
            <person name="Murat C."/>
            <person name="Ohm R."/>
            <person name="Olson A."/>
            <person name="Spatafora J."/>
            <person name="Veneault-Fourrey C."/>
            <person name="Henrissat B."/>
            <person name="Grigoriev I."/>
            <person name="Martin F."/>
            <person name="Perotto S."/>
        </authorList>
    </citation>
    <scope>NUCLEOTIDE SEQUENCE [LARGE SCALE GENOMIC DNA]</scope>
    <source>
        <strain evidence="3 4">F</strain>
    </source>
</reference>
<dbReference type="PANTHER" id="PTHR34502">
    <property type="entry name" value="DUF6594 DOMAIN-CONTAINING PROTEIN-RELATED"/>
    <property type="match status" value="1"/>
</dbReference>
<dbReference type="InterPro" id="IPR046529">
    <property type="entry name" value="DUF6594"/>
</dbReference>
<keyword evidence="1" id="KW-0472">Membrane</keyword>
<feature type="transmembrane region" description="Helical" evidence="1">
    <location>
        <begin position="374"/>
        <end position="393"/>
    </location>
</feature>
<feature type="domain" description="DUF6594" evidence="2">
    <location>
        <begin position="120"/>
        <end position="387"/>
    </location>
</feature>
<keyword evidence="1" id="KW-0812">Transmembrane</keyword>
<feature type="transmembrane region" description="Helical" evidence="1">
    <location>
        <begin position="321"/>
        <end position="341"/>
    </location>
</feature>
<evidence type="ECO:0000259" key="2">
    <source>
        <dbReference type="Pfam" id="PF20237"/>
    </source>
</evidence>